<dbReference type="GO" id="GO:0016020">
    <property type="term" value="C:membrane"/>
    <property type="evidence" value="ECO:0007669"/>
    <property type="project" value="TreeGrafter"/>
</dbReference>
<evidence type="ECO:0000256" key="4">
    <source>
        <dbReference type="ARBA" id="ARBA00022723"/>
    </source>
</evidence>
<dbReference type="GO" id="GO:0046872">
    <property type="term" value="F:metal ion binding"/>
    <property type="evidence" value="ECO:0007669"/>
    <property type="project" value="UniProtKB-KW"/>
</dbReference>
<dbReference type="Gene3D" id="1.20.58.80">
    <property type="entry name" value="Phosphotransferase system, lactose/cellobiose-type IIA subunit"/>
    <property type="match status" value="1"/>
</dbReference>
<dbReference type="Proteomes" id="UP000092154">
    <property type="component" value="Unassembled WGS sequence"/>
</dbReference>
<organism evidence="11 12">
    <name type="scientific">Rhizopogon vinicolor AM-OR11-026</name>
    <dbReference type="NCBI Taxonomy" id="1314800"/>
    <lineage>
        <taxon>Eukaryota</taxon>
        <taxon>Fungi</taxon>
        <taxon>Dikarya</taxon>
        <taxon>Basidiomycota</taxon>
        <taxon>Agaricomycotina</taxon>
        <taxon>Agaricomycetes</taxon>
        <taxon>Agaricomycetidae</taxon>
        <taxon>Boletales</taxon>
        <taxon>Suillineae</taxon>
        <taxon>Rhizopogonaceae</taxon>
        <taxon>Rhizopogon</taxon>
    </lineage>
</organism>
<dbReference type="GO" id="GO:0005768">
    <property type="term" value="C:endosome"/>
    <property type="evidence" value="ECO:0007669"/>
    <property type="project" value="TreeGrafter"/>
</dbReference>
<dbReference type="Gene3D" id="3.40.140.10">
    <property type="entry name" value="Cytidine Deaminase, domain 2"/>
    <property type="match status" value="1"/>
</dbReference>
<evidence type="ECO:0000256" key="7">
    <source>
        <dbReference type="ARBA" id="ARBA00022833"/>
    </source>
</evidence>
<proteinExistence type="inferred from homology"/>
<dbReference type="PANTHER" id="PTHR12947">
    <property type="entry name" value="AMSH-LIKE PROTEASE"/>
    <property type="match status" value="1"/>
</dbReference>
<evidence type="ECO:0000259" key="10">
    <source>
        <dbReference type="PROSITE" id="PS50249"/>
    </source>
</evidence>
<evidence type="ECO:0000313" key="11">
    <source>
        <dbReference type="EMBL" id="OAX36324.1"/>
    </source>
</evidence>
<keyword evidence="7" id="KW-0862">Zinc</keyword>
<feature type="region of interest" description="Disordered" evidence="9">
    <location>
        <begin position="133"/>
        <end position="211"/>
    </location>
</feature>
<evidence type="ECO:0000256" key="2">
    <source>
        <dbReference type="ARBA" id="ARBA00010981"/>
    </source>
</evidence>
<dbReference type="EMBL" id="KV448425">
    <property type="protein sequence ID" value="OAX36324.1"/>
    <property type="molecule type" value="Genomic_DNA"/>
</dbReference>
<feature type="domain" description="MPN" evidence="10">
    <location>
        <begin position="518"/>
        <end position="648"/>
    </location>
</feature>
<dbReference type="GO" id="GO:0061578">
    <property type="term" value="F:K63-linked deubiquitinase activity"/>
    <property type="evidence" value="ECO:0007669"/>
    <property type="project" value="InterPro"/>
</dbReference>
<dbReference type="InterPro" id="IPR037518">
    <property type="entry name" value="MPN"/>
</dbReference>
<keyword evidence="3" id="KW-0645">Protease</keyword>
<dbReference type="GO" id="GO:0006508">
    <property type="term" value="P:proteolysis"/>
    <property type="evidence" value="ECO:0007669"/>
    <property type="project" value="UniProtKB-KW"/>
</dbReference>
<comment type="cofactor">
    <cofactor evidence="1">
        <name>Zn(2+)</name>
        <dbReference type="ChEBI" id="CHEBI:29105"/>
    </cofactor>
</comment>
<keyword evidence="4" id="KW-0479">Metal-binding</keyword>
<evidence type="ECO:0000256" key="1">
    <source>
        <dbReference type="ARBA" id="ARBA00001947"/>
    </source>
</evidence>
<evidence type="ECO:0000256" key="9">
    <source>
        <dbReference type="SAM" id="MobiDB-lite"/>
    </source>
</evidence>
<dbReference type="GO" id="GO:0070536">
    <property type="term" value="P:protein K63-linked deubiquitination"/>
    <property type="evidence" value="ECO:0007669"/>
    <property type="project" value="InterPro"/>
</dbReference>
<dbReference type="SUPFAM" id="SSF102712">
    <property type="entry name" value="JAB1/MPN domain"/>
    <property type="match status" value="1"/>
</dbReference>
<feature type="region of interest" description="Disordered" evidence="9">
    <location>
        <begin position="223"/>
        <end position="275"/>
    </location>
</feature>
<dbReference type="AlphaFoldDB" id="A0A1B7MUM9"/>
<accession>A0A1B7MUM9</accession>
<evidence type="ECO:0000256" key="3">
    <source>
        <dbReference type="ARBA" id="ARBA00022670"/>
    </source>
</evidence>
<dbReference type="InterPro" id="IPR044098">
    <property type="entry name" value="STAMBP/STALP-like_MPN"/>
</dbReference>
<feature type="compositionally biased region" description="Basic and acidic residues" evidence="9">
    <location>
        <begin position="174"/>
        <end position="193"/>
    </location>
</feature>
<dbReference type="CDD" id="cd08066">
    <property type="entry name" value="MPN_AMSH_like"/>
    <property type="match status" value="1"/>
</dbReference>
<feature type="compositionally biased region" description="Basic and acidic residues" evidence="9">
    <location>
        <begin position="142"/>
        <end position="163"/>
    </location>
</feature>
<feature type="compositionally biased region" description="Basic and acidic residues" evidence="9">
    <location>
        <begin position="291"/>
        <end position="302"/>
    </location>
</feature>
<keyword evidence="8" id="KW-0482">Metalloprotease</keyword>
<reference evidence="11 12" key="1">
    <citation type="submission" date="2016-06" db="EMBL/GenBank/DDBJ databases">
        <title>Comparative genomics of the ectomycorrhizal sister species Rhizopogon vinicolor and Rhizopogon vesiculosus (Basidiomycota: Boletales) reveals a divergence of the mating type B locus.</title>
        <authorList>
            <consortium name="DOE Joint Genome Institute"/>
            <person name="Mujic A.B."/>
            <person name="Kuo A."/>
            <person name="Tritt A."/>
            <person name="Lipzen A."/>
            <person name="Chen C."/>
            <person name="Johnson J."/>
            <person name="Sharma A."/>
            <person name="Barry K."/>
            <person name="Grigoriev I.V."/>
            <person name="Spatafora J.W."/>
        </authorList>
    </citation>
    <scope>NUCLEOTIDE SEQUENCE [LARGE SCALE GENOMIC DNA]</scope>
    <source>
        <strain evidence="11 12">AM-OR11-026</strain>
    </source>
</reference>
<protein>
    <submittedName>
        <fullName evidence="11">Mov34-domain-containing protein</fullName>
    </submittedName>
</protein>
<dbReference type="STRING" id="1314800.A0A1B7MUM9"/>
<evidence type="ECO:0000256" key="6">
    <source>
        <dbReference type="ARBA" id="ARBA00022801"/>
    </source>
</evidence>
<feature type="region of interest" description="Disordered" evidence="9">
    <location>
        <begin position="1"/>
        <end position="20"/>
    </location>
</feature>
<dbReference type="GO" id="GO:0140492">
    <property type="term" value="F:metal-dependent deubiquitinase activity"/>
    <property type="evidence" value="ECO:0007669"/>
    <property type="project" value="InterPro"/>
</dbReference>
<keyword evidence="12" id="KW-1185">Reference proteome</keyword>
<evidence type="ECO:0000256" key="5">
    <source>
        <dbReference type="ARBA" id="ARBA00022786"/>
    </source>
</evidence>
<dbReference type="InterPro" id="IPR000555">
    <property type="entry name" value="JAMM/MPN+_dom"/>
</dbReference>
<feature type="region of interest" description="Disordered" evidence="9">
    <location>
        <begin position="419"/>
        <end position="486"/>
    </location>
</feature>
<feature type="compositionally biased region" description="Pro residues" evidence="9">
    <location>
        <begin position="476"/>
        <end position="485"/>
    </location>
</feature>
<keyword evidence="6" id="KW-0378">Hydrolase</keyword>
<dbReference type="OrthoDB" id="3640at2759"/>
<dbReference type="PROSITE" id="PS50249">
    <property type="entry name" value="MPN"/>
    <property type="match status" value="1"/>
</dbReference>
<keyword evidence="5" id="KW-0833">Ubl conjugation pathway</keyword>
<feature type="compositionally biased region" description="Low complexity" evidence="9">
    <location>
        <begin position="303"/>
        <end position="321"/>
    </location>
</feature>
<dbReference type="Pfam" id="PF01398">
    <property type="entry name" value="JAB"/>
    <property type="match status" value="1"/>
</dbReference>
<name>A0A1B7MUM9_9AGAM</name>
<feature type="region of interest" description="Disordered" evidence="9">
    <location>
        <begin position="291"/>
        <end position="328"/>
    </location>
</feature>
<evidence type="ECO:0000256" key="8">
    <source>
        <dbReference type="ARBA" id="ARBA00023049"/>
    </source>
</evidence>
<dbReference type="SMART" id="SM00232">
    <property type="entry name" value="JAB_MPN"/>
    <property type="match status" value="1"/>
</dbReference>
<evidence type="ECO:0000313" key="12">
    <source>
        <dbReference type="Proteomes" id="UP000092154"/>
    </source>
</evidence>
<dbReference type="InParanoid" id="A0A1B7MUM9"/>
<gene>
    <name evidence="11" type="ORF">K503DRAFT_793458</name>
</gene>
<sequence length="690" mass="78303">MSSPYANVHRPSPRQSPSSRIPLTVAELSERALYNLWDPSKGLKQWLKKADGFRKAGRAHAEAGELEEAFMEYAKCATIILEKLPMHKEYYTLLSPTQRHNLGLNGHQILLDLGEIKPIIVDRYERWRSQNMETSRPVSLNDHPEGSRHTEYTRLDDGRRSPYDDSGWLAQEAARTDAERRREEQRRRDEARYSMRSVETQPPRLQIDTGNKRREDVLAAARRAAHPQLRDSTYYNREGTPSEPLTPVSAEEKRREHEEFRKHEDLRRRDEQDDIRRRRRREQEGILKRQEEAEFAAREARRSVVPSPMPAQSASSSQRSSFADPQPFEDVAPLLMPLESPTRNHIVTPTHLKPSSYPAPVTTTSPAPPDGHIQYPELMSQHQLKQGYAPSLQSMFNYPTLKPTNLARSSLLFVPETSKSSSNQLYPSESLPDPSVPVIPNRSVPYPYSLDETRPPSGGHFDSVAPYSSLSRAPQAAPPPPPPPLHHIDGDRYRTASQESARITRKASDPVLVPELKTVSLPRECLPRFLSIASLNTARNRETCGLLLGKDRGNKFTVTTLLIPRQHSTSDTCTMDEEELVLQFTEERSLITLGWIHTHPSQSCFMSSVDLHTHSGFQRMLPESFAVVCAPKFTPNFGVFRLTDPPGLQTILDCNAKEAFHPHPDAPIYTDADKGHVQMKDIPLEIVDLR</sequence>
<feature type="compositionally biased region" description="Basic and acidic residues" evidence="9">
    <location>
        <begin position="250"/>
        <end position="275"/>
    </location>
</feature>
<dbReference type="PANTHER" id="PTHR12947:SF13">
    <property type="entry name" value="FI19924P1"/>
    <property type="match status" value="1"/>
</dbReference>
<comment type="similarity">
    <text evidence="2">Belongs to the peptidase M67C family.</text>
</comment>